<dbReference type="Proteomes" id="UP000189800">
    <property type="component" value="Unassembled WGS sequence"/>
</dbReference>
<evidence type="ECO:0000256" key="1">
    <source>
        <dbReference type="ARBA" id="ARBA00022729"/>
    </source>
</evidence>
<dbReference type="PANTHER" id="PTHR36571">
    <property type="entry name" value="PROTEIN YGIW"/>
    <property type="match status" value="1"/>
</dbReference>
<proteinExistence type="predicted"/>
<dbReference type="InterPro" id="IPR036700">
    <property type="entry name" value="BOBF_sf"/>
</dbReference>
<accession>A0A1T0CUV7</accession>
<dbReference type="Pfam" id="PF04076">
    <property type="entry name" value="BOF"/>
    <property type="match status" value="1"/>
</dbReference>
<evidence type="ECO:0000313" key="2">
    <source>
        <dbReference type="EMBL" id="OOS26009.1"/>
    </source>
</evidence>
<sequence length="108" mass="12096">MVTQSAPVNASQAINEHAVANQIRTVASLSDLRDETMVRLQGKITKALHDEKYEFTDATGTVVVEIDDKDWQGRSVTNADVITIVGELDIDYMPTKRLKVDVDMVEYR</sequence>
<dbReference type="Gene3D" id="2.40.50.200">
    <property type="entry name" value="Bacterial OB-fold"/>
    <property type="match status" value="1"/>
</dbReference>
<dbReference type="PANTHER" id="PTHR36571:SF1">
    <property type="entry name" value="PROTEIN YGIW"/>
    <property type="match status" value="1"/>
</dbReference>
<reference evidence="2 3" key="1">
    <citation type="submission" date="2017-02" db="EMBL/GenBank/DDBJ databases">
        <title>Draft genome sequence of Moraxella pluranimalium CCUG 54913T type strain.</title>
        <authorList>
            <person name="Salva-Serra F."/>
            <person name="Engstrom-Jakobsson H."/>
            <person name="Thorell K."/>
            <person name="Jaen-Luchoro D."/>
            <person name="Gonzales-Siles L."/>
            <person name="Karlsson R."/>
            <person name="Yazdan S."/>
            <person name="Boulund F."/>
            <person name="Johnning A."/>
            <person name="Engstrand L."/>
            <person name="Kristiansson E."/>
            <person name="Moore E."/>
        </authorList>
    </citation>
    <scope>NUCLEOTIDE SEQUENCE [LARGE SCALE GENOMIC DNA]</scope>
    <source>
        <strain evidence="2 3">CCUG 54913</strain>
    </source>
</reference>
<gene>
    <name evidence="2" type="ORF">B0680_00770</name>
</gene>
<dbReference type="InterPro" id="IPR005220">
    <property type="entry name" value="CarO-like"/>
</dbReference>
<dbReference type="NCBIfam" id="NF033674">
    <property type="entry name" value="stress_OB_fold"/>
    <property type="match status" value="1"/>
</dbReference>
<comment type="caution">
    <text evidence="2">The sequence shown here is derived from an EMBL/GenBank/DDBJ whole genome shotgun (WGS) entry which is preliminary data.</text>
</comment>
<dbReference type="EMBL" id="MUYU01000005">
    <property type="protein sequence ID" value="OOS26009.1"/>
    <property type="molecule type" value="Genomic_DNA"/>
</dbReference>
<organism evidence="2 3">
    <name type="scientific">Moraxella pluranimalium</name>
    <dbReference type="NCBI Taxonomy" id="470453"/>
    <lineage>
        <taxon>Bacteria</taxon>
        <taxon>Pseudomonadati</taxon>
        <taxon>Pseudomonadota</taxon>
        <taxon>Gammaproteobacteria</taxon>
        <taxon>Moraxellales</taxon>
        <taxon>Moraxellaceae</taxon>
        <taxon>Moraxella</taxon>
    </lineage>
</organism>
<evidence type="ECO:0000313" key="3">
    <source>
        <dbReference type="Proteomes" id="UP000189800"/>
    </source>
</evidence>
<keyword evidence="3" id="KW-1185">Reference proteome</keyword>
<dbReference type="STRING" id="470453.B0680_00770"/>
<protein>
    <submittedName>
        <fullName evidence="2">Uncharacterized protein</fullName>
    </submittedName>
</protein>
<name>A0A1T0CUV7_9GAMM</name>
<dbReference type="SUPFAM" id="SSF101756">
    <property type="entry name" value="Hypothetical protein YgiW"/>
    <property type="match status" value="1"/>
</dbReference>
<keyword evidence="1" id="KW-0732">Signal</keyword>
<dbReference type="AlphaFoldDB" id="A0A1T0CUV7"/>